<dbReference type="KEGG" id="tsin:OXH18_00075"/>
<accession>A0A9E8ZCN8</accession>
<dbReference type="AlphaFoldDB" id="A0A9E8ZCN8"/>
<evidence type="ECO:0000313" key="1">
    <source>
        <dbReference type="EMBL" id="WAL60426.1"/>
    </source>
</evidence>
<proteinExistence type="predicted"/>
<reference evidence="1" key="1">
    <citation type="submission" date="2022-12" db="EMBL/GenBank/DDBJ databases">
        <title>Polyphasic identification of a Novel Hot-Spring Cyanobacterium Ocullathermofonsia sinensis gen nov. sp. nov. and Genomic Insights on its Adaptations to the Thermal Habitat.</title>
        <authorList>
            <person name="Daroch M."/>
            <person name="Tang J."/>
            <person name="Jiang Y."/>
        </authorList>
    </citation>
    <scope>NUCLEOTIDE SEQUENCE</scope>
    <source>
        <strain evidence="1">PKUAC-SCTA174</strain>
    </source>
</reference>
<name>A0A9E8ZCN8_9CYAN</name>
<organism evidence="1 2">
    <name type="scientific">Thermocoleostomius sinensis A174</name>
    <dbReference type="NCBI Taxonomy" id="2016057"/>
    <lineage>
        <taxon>Bacteria</taxon>
        <taxon>Bacillati</taxon>
        <taxon>Cyanobacteriota</taxon>
        <taxon>Cyanophyceae</taxon>
        <taxon>Oculatellales</taxon>
        <taxon>Oculatellaceae</taxon>
        <taxon>Thermocoleostomius</taxon>
    </lineage>
</organism>
<dbReference type="EMBL" id="CP113797">
    <property type="protein sequence ID" value="WAL60426.1"/>
    <property type="molecule type" value="Genomic_DNA"/>
</dbReference>
<protein>
    <submittedName>
        <fullName evidence="1">Uncharacterized protein</fullName>
    </submittedName>
</protein>
<gene>
    <name evidence="1" type="ORF">OXH18_00075</name>
</gene>
<sequence>MEMSENKDMFTELTADETAALNGGRYCYYYWAYRCYWYYYRYICRYFRYIYCY</sequence>
<evidence type="ECO:0000313" key="2">
    <source>
        <dbReference type="Proteomes" id="UP001163152"/>
    </source>
</evidence>
<keyword evidence="2" id="KW-1185">Reference proteome</keyword>
<dbReference type="RefSeq" id="WP_268610322.1">
    <property type="nucleotide sequence ID" value="NZ_CP113797.1"/>
</dbReference>
<dbReference type="Proteomes" id="UP001163152">
    <property type="component" value="Chromosome"/>
</dbReference>